<name>A0AAV0TFG3_HYABA</name>
<feature type="signal peptide" evidence="9">
    <location>
        <begin position="1"/>
        <end position="29"/>
    </location>
</feature>
<keyword evidence="5" id="KW-1015">Disulfide bond</keyword>
<feature type="chain" id="PRO_5043987339" description="MRH domain-containing protein" evidence="9">
    <location>
        <begin position="30"/>
        <end position="1013"/>
    </location>
</feature>
<feature type="domain" description="MRH" evidence="10">
    <location>
        <begin position="680"/>
        <end position="856"/>
    </location>
</feature>
<sequence length="1013" mass="109201">MRPATWLTTGVCAACWVLVASLELHYGFSDCVDNKRTLFYYSPSKGTCLANSTGEVLSKPPVRGLRCDIHCGQGFYLGANFSGPEPVSGCERCPEGKYSLGGGALFSQRTNAWSVPLSAELQSDCVTRNMFTGRWEHNCHPWAPSIDGSSISSGANSRVMENFQGTRLFSTLRISATFVRNGSVTYKYRVDAEPPYDGLIFQIDDARGAELISQSDGWKEAVVPVAAGAHTLVWNYMKDYTGDAGEDKAYIKVIELVGTAWSDLHCHSCGGDMTNNGGSLCAFCGPNEYAAAKSNSELDFTCNPCPPNMYAPKGSIGISSCVEQRPCSIDDVNETYTACKDGARNVTYAWIEPQTCDLTLQKSIELPRPLKGVECASCARGYKPAQGDECSACAAGQAMTAIGDCKACPAGMVVVNALEYGVGTPDGWSSWPQIIDAERAQHAGWKLSKSGVRFAQHTDDEEGAEFWSQPSRSVLSFVVPFIHSGSLNLTYQLSNVPTSANSDSRAWVELEIRDADDGLIKVRTKIDLSTAQRSGNDSGNSSRTKEDESIVHLLHGSENGTFNEVVPVNVTGLIRKEFSFVVRASSAMAKRAIEAKLLFLGFTGTQEGAGVDCGRCPPGYEPALSDDGQETKGCRICPAASPVQWLALLPSVASALDGLQVTYNLSLLEALVWGNRSWILDDTVYGNATSLQSTKPVESTLAFQVDSQNYWFPGIFRPLGSSWLQQVPGQIVDQQVDTSSEVAYVVLASTANPREAGNLYQQNSPVYGNVMCSAPAQWKLMNGGSHIDILPLESGAGVKVSLTGGSPCGNGKMMSTTFNFVCDLRSGTTSEPASASKDDNECNWNVVWKTAYACPICDEDYFNELRSTCNGGEQLVSYARKLACYGGSKSESTDTISACTESAVVLDTTALYSVYAAVVIVGFVVLLLMMAILIVHRKYRNAYNDYMYLKAKLPTEENTQEDGSKETVFEFTPKSNALHSSPLGTMSPSVSSGQDALNPDADDDGVELKLRSA</sequence>
<dbReference type="Gene3D" id="2.70.130.10">
    <property type="entry name" value="Mannose-6-phosphate receptor binding domain"/>
    <property type="match status" value="1"/>
</dbReference>
<comment type="subcellular location">
    <subcellularLocation>
        <location evidence="1">Cell membrane</location>
        <topology evidence="1">Single-pass type I membrane protein</topology>
    </subcellularLocation>
</comment>
<dbReference type="InterPro" id="IPR009011">
    <property type="entry name" value="Man6P_isomerase_rcpt-bd_dom_sf"/>
</dbReference>
<dbReference type="PANTHER" id="PTHR22727:SF15">
    <property type="entry name" value="MRH DOMAIN-CONTAINING PROTEIN"/>
    <property type="match status" value="1"/>
</dbReference>
<dbReference type="EMBL" id="CANTFL010000233">
    <property type="protein sequence ID" value="CAI5719375.1"/>
    <property type="molecule type" value="Genomic_DNA"/>
</dbReference>
<evidence type="ECO:0000256" key="6">
    <source>
        <dbReference type="ARBA" id="ARBA00023180"/>
    </source>
</evidence>
<evidence type="ECO:0000256" key="3">
    <source>
        <dbReference type="ARBA" id="ARBA00022475"/>
    </source>
</evidence>
<protein>
    <recommendedName>
        <fullName evidence="10">MRH domain-containing protein</fullName>
    </recommendedName>
</protein>
<keyword evidence="8" id="KW-0812">Transmembrane</keyword>
<evidence type="ECO:0000313" key="12">
    <source>
        <dbReference type="Proteomes" id="UP001162031"/>
    </source>
</evidence>
<feature type="region of interest" description="Disordered" evidence="7">
    <location>
        <begin position="975"/>
        <end position="1013"/>
    </location>
</feature>
<keyword evidence="6" id="KW-0325">Glycoprotein</keyword>
<keyword evidence="4 9" id="KW-0732">Signal</keyword>
<evidence type="ECO:0000256" key="4">
    <source>
        <dbReference type="ARBA" id="ARBA00022729"/>
    </source>
</evidence>
<feature type="compositionally biased region" description="Polar residues" evidence="7">
    <location>
        <begin position="975"/>
        <end position="995"/>
    </location>
</feature>
<keyword evidence="3" id="KW-1003">Cell membrane</keyword>
<evidence type="ECO:0000259" key="10">
    <source>
        <dbReference type="PROSITE" id="PS51914"/>
    </source>
</evidence>
<dbReference type="PANTHER" id="PTHR22727">
    <property type="entry name" value="PROTEIN CBG13728"/>
    <property type="match status" value="1"/>
</dbReference>
<dbReference type="InterPro" id="IPR044865">
    <property type="entry name" value="MRH_dom"/>
</dbReference>
<gene>
    <name evidence="11" type="ORF">HBR001_LOCUS2181</name>
</gene>
<evidence type="ECO:0000256" key="7">
    <source>
        <dbReference type="SAM" id="MobiDB-lite"/>
    </source>
</evidence>
<comment type="similarity">
    <text evidence="2">Belongs to the ELAPOR family.</text>
</comment>
<dbReference type="SUPFAM" id="SSF50911">
    <property type="entry name" value="Mannose 6-phosphate receptor domain"/>
    <property type="match status" value="1"/>
</dbReference>
<accession>A0AAV0TFG3</accession>
<keyword evidence="8" id="KW-0472">Membrane</keyword>
<reference evidence="11" key="1">
    <citation type="submission" date="2022-12" db="EMBL/GenBank/DDBJ databases">
        <authorList>
            <person name="Webb A."/>
        </authorList>
    </citation>
    <scope>NUCLEOTIDE SEQUENCE</scope>
    <source>
        <strain evidence="11">Hp1</strain>
    </source>
</reference>
<dbReference type="GO" id="GO:0005886">
    <property type="term" value="C:plasma membrane"/>
    <property type="evidence" value="ECO:0007669"/>
    <property type="project" value="UniProtKB-SubCell"/>
</dbReference>
<dbReference type="AlphaFoldDB" id="A0AAV0TFG3"/>
<evidence type="ECO:0000256" key="1">
    <source>
        <dbReference type="ARBA" id="ARBA00004251"/>
    </source>
</evidence>
<feature type="transmembrane region" description="Helical" evidence="8">
    <location>
        <begin position="912"/>
        <end position="935"/>
    </location>
</feature>
<dbReference type="InterPro" id="IPR039181">
    <property type="entry name" value="Elapor1/2"/>
</dbReference>
<evidence type="ECO:0000256" key="8">
    <source>
        <dbReference type="SAM" id="Phobius"/>
    </source>
</evidence>
<keyword evidence="8" id="KW-1133">Transmembrane helix</keyword>
<evidence type="ECO:0000313" key="11">
    <source>
        <dbReference type="EMBL" id="CAI5719375.1"/>
    </source>
</evidence>
<keyword evidence="12" id="KW-1185">Reference proteome</keyword>
<evidence type="ECO:0000256" key="5">
    <source>
        <dbReference type="ARBA" id="ARBA00023157"/>
    </source>
</evidence>
<dbReference type="PROSITE" id="PS51914">
    <property type="entry name" value="MRH"/>
    <property type="match status" value="1"/>
</dbReference>
<dbReference type="Proteomes" id="UP001162031">
    <property type="component" value="Unassembled WGS sequence"/>
</dbReference>
<organism evidence="11 12">
    <name type="scientific">Hyaloperonospora brassicae</name>
    <name type="common">Brassica downy mildew</name>
    <name type="synonym">Peronospora brassicae</name>
    <dbReference type="NCBI Taxonomy" id="162125"/>
    <lineage>
        <taxon>Eukaryota</taxon>
        <taxon>Sar</taxon>
        <taxon>Stramenopiles</taxon>
        <taxon>Oomycota</taxon>
        <taxon>Peronosporomycetes</taxon>
        <taxon>Peronosporales</taxon>
        <taxon>Peronosporaceae</taxon>
        <taxon>Hyaloperonospora</taxon>
    </lineage>
</organism>
<evidence type="ECO:0000256" key="2">
    <source>
        <dbReference type="ARBA" id="ARBA00007627"/>
    </source>
</evidence>
<comment type="caution">
    <text evidence="11">The sequence shown here is derived from an EMBL/GenBank/DDBJ whole genome shotgun (WGS) entry which is preliminary data.</text>
</comment>
<proteinExistence type="inferred from homology"/>
<evidence type="ECO:0000256" key="9">
    <source>
        <dbReference type="SAM" id="SignalP"/>
    </source>
</evidence>